<reference evidence="2 3" key="1">
    <citation type="journal article" date="2019" name="Sci. Rep.">
        <title>A high-quality genome of Eragrostis curvula grass provides insights into Poaceae evolution and supports new strategies to enhance forage quality.</title>
        <authorList>
            <person name="Carballo J."/>
            <person name="Santos B.A.C.M."/>
            <person name="Zappacosta D."/>
            <person name="Garbus I."/>
            <person name="Selva J.P."/>
            <person name="Gallo C.A."/>
            <person name="Diaz A."/>
            <person name="Albertini E."/>
            <person name="Caccamo M."/>
            <person name="Echenique V."/>
        </authorList>
    </citation>
    <scope>NUCLEOTIDE SEQUENCE [LARGE SCALE GENOMIC DNA]</scope>
    <source>
        <strain evidence="3">cv. Victoria</strain>
        <tissue evidence="2">Leaf</tissue>
    </source>
</reference>
<dbReference type="Proteomes" id="UP000324897">
    <property type="component" value="Chromosome 1"/>
</dbReference>
<dbReference type="OrthoDB" id="64867at2759"/>
<feature type="region of interest" description="Disordered" evidence="1">
    <location>
        <begin position="37"/>
        <end position="71"/>
    </location>
</feature>
<feature type="compositionally biased region" description="Polar residues" evidence="1">
    <location>
        <begin position="37"/>
        <end position="50"/>
    </location>
</feature>
<dbReference type="Gramene" id="TVU32195">
    <property type="protein sequence ID" value="TVU32195"/>
    <property type="gene ID" value="EJB05_23917"/>
</dbReference>
<sequence>MVDGPQLRIDIKPCDMFFKFPLARRVLQVSLDYQGSKSPSLSTDFTSSHTHPIDNDDKRRTRRRRPPASTPRHACLLLTRALRDQGPGRVGGAVAQLRRPVCDAAAWLRREFEAELAASEKENCQSFFERVPAADALPEESTLTHSAMEMVNLL</sequence>
<comment type="caution">
    <text evidence="2">The sequence shown here is derived from an EMBL/GenBank/DDBJ whole genome shotgun (WGS) entry which is preliminary data.</text>
</comment>
<organism evidence="2 3">
    <name type="scientific">Eragrostis curvula</name>
    <name type="common">weeping love grass</name>
    <dbReference type="NCBI Taxonomy" id="38414"/>
    <lineage>
        <taxon>Eukaryota</taxon>
        <taxon>Viridiplantae</taxon>
        <taxon>Streptophyta</taxon>
        <taxon>Embryophyta</taxon>
        <taxon>Tracheophyta</taxon>
        <taxon>Spermatophyta</taxon>
        <taxon>Magnoliopsida</taxon>
        <taxon>Liliopsida</taxon>
        <taxon>Poales</taxon>
        <taxon>Poaceae</taxon>
        <taxon>PACMAD clade</taxon>
        <taxon>Chloridoideae</taxon>
        <taxon>Eragrostideae</taxon>
        <taxon>Eragrostidinae</taxon>
        <taxon>Eragrostis</taxon>
    </lineage>
</organism>
<evidence type="ECO:0000313" key="2">
    <source>
        <dbReference type="EMBL" id="TVU32195.1"/>
    </source>
</evidence>
<dbReference type="AlphaFoldDB" id="A0A5J9V897"/>
<accession>A0A5J9V897</accession>
<name>A0A5J9V897_9POAL</name>
<evidence type="ECO:0000313" key="3">
    <source>
        <dbReference type="Proteomes" id="UP000324897"/>
    </source>
</evidence>
<gene>
    <name evidence="2" type="ORF">EJB05_23917</name>
</gene>
<proteinExistence type="predicted"/>
<evidence type="ECO:0000256" key="1">
    <source>
        <dbReference type="SAM" id="MobiDB-lite"/>
    </source>
</evidence>
<feature type="non-terminal residue" evidence="2">
    <location>
        <position position="1"/>
    </location>
</feature>
<keyword evidence="3" id="KW-1185">Reference proteome</keyword>
<dbReference type="EMBL" id="RWGY01000011">
    <property type="protein sequence ID" value="TVU32195.1"/>
    <property type="molecule type" value="Genomic_DNA"/>
</dbReference>
<protein>
    <submittedName>
        <fullName evidence="2">Uncharacterized protein</fullName>
    </submittedName>
</protein>